<evidence type="ECO:0000313" key="12">
    <source>
        <dbReference type="Proteomes" id="UP000256388"/>
    </source>
</evidence>
<evidence type="ECO:0000256" key="5">
    <source>
        <dbReference type="ARBA" id="ARBA00022741"/>
    </source>
</evidence>
<dbReference type="GO" id="GO:0000155">
    <property type="term" value="F:phosphorelay sensor kinase activity"/>
    <property type="evidence" value="ECO:0007669"/>
    <property type="project" value="InterPro"/>
</dbReference>
<dbReference type="SUPFAM" id="SSF47384">
    <property type="entry name" value="Homodimeric domain of signal transducing histidine kinase"/>
    <property type="match status" value="1"/>
</dbReference>
<evidence type="ECO:0000259" key="10">
    <source>
        <dbReference type="PROSITE" id="PS50112"/>
    </source>
</evidence>
<keyword evidence="5" id="KW-0547">Nucleotide-binding</keyword>
<dbReference type="InterPro" id="IPR005467">
    <property type="entry name" value="His_kinase_dom"/>
</dbReference>
<dbReference type="InterPro" id="IPR035965">
    <property type="entry name" value="PAS-like_dom_sf"/>
</dbReference>
<dbReference type="PANTHER" id="PTHR43065:SF10">
    <property type="entry name" value="PEROXIDE STRESS-ACTIVATED HISTIDINE KINASE MAK3"/>
    <property type="match status" value="1"/>
</dbReference>
<feature type="domain" description="Histidine kinase" evidence="9">
    <location>
        <begin position="429"/>
        <end position="639"/>
    </location>
</feature>
<keyword evidence="7" id="KW-0067">ATP-binding</keyword>
<dbReference type="InterPro" id="IPR003594">
    <property type="entry name" value="HATPase_dom"/>
</dbReference>
<evidence type="ECO:0000256" key="4">
    <source>
        <dbReference type="ARBA" id="ARBA00022679"/>
    </source>
</evidence>
<proteinExistence type="predicted"/>
<dbReference type="SUPFAM" id="SSF55785">
    <property type="entry name" value="PYP-like sensor domain (PAS domain)"/>
    <property type="match status" value="1"/>
</dbReference>
<dbReference type="PROSITE" id="PS50112">
    <property type="entry name" value="PAS"/>
    <property type="match status" value="1"/>
</dbReference>
<evidence type="ECO:0000256" key="3">
    <source>
        <dbReference type="ARBA" id="ARBA00022553"/>
    </source>
</evidence>
<name>A0A3E0AGM6_9CHLR</name>
<dbReference type="SMART" id="SM00091">
    <property type="entry name" value="PAS"/>
    <property type="match status" value="2"/>
</dbReference>
<dbReference type="AlphaFoldDB" id="A0A3E0AGM6"/>
<dbReference type="InterPro" id="IPR003661">
    <property type="entry name" value="HisK_dim/P_dom"/>
</dbReference>
<dbReference type="Pfam" id="PF00512">
    <property type="entry name" value="HisKA"/>
    <property type="match status" value="1"/>
</dbReference>
<protein>
    <recommendedName>
        <fullName evidence="2">histidine kinase</fullName>
        <ecNumber evidence="2">2.7.13.3</ecNumber>
    </recommendedName>
</protein>
<dbReference type="EC" id="2.7.13.3" evidence="2"/>
<dbReference type="Pfam" id="PF02518">
    <property type="entry name" value="HATPase_c"/>
    <property type="match status" value="1"/>
</dbReference>
<evidence type="ECO:0000256" key="2">
    <source>
        <dbReference type="ARBA" id="ARBA00012438"/>
    </source>
</evidence>
<dbReference type="PRINTS" id="PR00344">
    <property type="entry name" value="BCTRLSENSOR"/>
</dbReference>
<keyword evidence="6" id="KW-0418">Kinase</keyword>
<dbReference type="GO" id="GO:0005524">
    <property type="term" value="F:ATP binding"/>
    <property type="evidence" value="ECO:0007669"/>
    <property type="project" value="UniProtKB-KW"/>
</dbReference>
<evidence type="ECO:0000256" key="6">
    <source>
        <dbReference type="ARBA" id="ARBA00022777"/>
    </source>
</evidence>
<evidence type="ECO:0000259" key="9">
    <source>
        <dbReference type="PROSITE" id="PS50109"/>
    </source>
</evidence>
<accession>A0A3E0AGM6</accession>
<keyword evidence="12" id="KW-1185">Reference proteome</keyword>
<comment type="catalytic activity">
    <reaction evidence="1">
        <text>ATP + protein L-histidine = ADP + protein N-phospho-L-histidine.</text>
        <dbReference type="EC" id="2.7.13.3"/>
    </reaction>
</comment>
<comment type="caution">
    <text evidence="11">The sequence shown here is derived from an EMBL/GenBank/DDBJ whole genome shotgun (WGS) entry which is preliminary data.</text>
</comment>
<dbReference type="InterPro" id="IPR036890">
    <property type="entry name" value="HATPase_C_sf"/>
</dbReference>
<dbReference type="PROSITE" id="PS50109">
    <property type="entry name" value="HIS_KIN"/>
    <property type="match status" value="1"/>
</dbReference>
<dbReference type="SUPFAM" id="SSF55874">
    <property type="entry name" value="ATPase domain of HSP90 chaperone/DNA topoisomerase II/histidine kinase"/>
    <property type="match status" value="1"/>
</dbReference>
<reference evidence="11 12" key="1">
    <citation type="submission" date="2018-08" db="EMBL/GenBank/DDBJ databases">
        <title>Genomic Encyclopedia of Type Strains, Phase IV (KMG-IV): sequencing the most valuable type-strain genomes for metagenomic binning, comparative biology and taxonomic classification.</title>
        <authorList>
            <person name="Goeker M."/>
        </authorList>
    </citation>
    <scope>NUCLEOTIDE SEQUENCE [LARGE SCALE GENOMIC DNA]</scope>
    <source>
        <strain evidence="11 12">DSM 23923</strain>
    </source>
</reference>
<dbReference type="Proteomes" id="UP000256388">
    <property type="component" value="Unassembled WGS sequence"/>
</dbReference>
<dbReference type="Pfam" id="PF13426">
    <property type="entry name" value="PAS_9"/>
    <property type="match status" value="1"/>
</dbReference>
<dbReference type="InterPro" id="IPR004358">
    <property type="entry name" value="Sig_transdc_His_kin-like_C"/>
</dbReference>
<dbReference type="Gene3D" id="3.30.450.20">
    <property type="entry name" value="PAS domain"/>
    <property type="match status" value="1"/>
</dbReference>
<dbReference type="InterPro" id="IPR000014">
    <property type="entry name" value="PAS"/>
</dbReference>
<keyword evidence="3" id="KW-0597">Phosphoprotein</keyword>
<gene>
    <name evidence="11" type="ORF">DFR64_0689</name>
</gene>
<dbReference type="SMART" id="SM00388">
    <property type="entry name" value="HisKA"/>
    <property type="match status" value="1"/>
</dbReference>
<dbReference type="NCBIfam" id="TIGR00229">
    <property type="entry name" value="sensory_box"/>
    <property type="match status" value="1"/>
</dbReference>
<evidence type="ECO:0000256" key="8">
    <source>
        <dbReference type="ARBA" id="ARBA00023012"/>
    </source>
</evidence>
<dbReference type="EMBL" id="QUMS01000001">
    <property type="protein sequence ID" value="REG10822.1"/>
    <property type="molecule type" value="Genomic_DNA"/>
</dbReference>
<evidence type="ECO:0000313" key="11">
    <source>
        <dbReference type="EMBL" id="REG10822.1"/>
    </source>
</evidence>
<dbReference type="InterPro" id="IPR036097">
    <property type="entry name" value="HisK_dim/P_sf"/>
</dbReference>
<feature type="domain" description="PAS" evidence="10">
    <location>
        <begin position="295"/>
        <end position="347"/>
    </location>
</feature>
<dbReference type="PANTHER" id="PTHR43065">
    <property type="entry name" value="SENSOR HISTIDINE KINASE"/>
    <property type="match status" value="1"/>
</dbReference>
<keyword evidence="8" id="KW-0902">Two-component regulatory system</keyword>
<dbReference type="Gene3D" id="1.10.287.130">
    <property type="match status" value="1"/>
</dbReference>
<dbReference type="SMART" id="SM00387">
    <property type="entry name" value="HATPase_c"/>
    <property type="match status" value="1"/>
</dbReference>
<sequence length="645" mass="72436">MILNNPFSRASNSASEFHLNSEDFRILLDQINDAAVLIKLAERQVVAVNYRYTQLSGFGTEELNQGGIERVLLDADVEKLTDGSMQQLSLIRKNKNPIKTTVNVYYISQVDQLAVLRIQEMEAEETRTELLSIRLLKGLLALNKALPGCSLEELIQNIVRYGQEAFLAKTATFYLCEKESEQARKITEEEPLFPKSLTAIEIKRLNQVDVWEPGKRVLSEIHRTGRLNKLALIISLPITVNDNTNGLLVLAWEDQQKQDDWMIFLQIYAEWAEVLLTNQQIMEKVGATNEALGLENDQYAQFYENAGDSAILLDKNNVIIDINRNSAQLLKYAPIELINQKAEIIFENSELPAKLEGLNPSESISSSTPKVIYDREGNKTPVFYKLVPLEREESGRKLLILTDASIQVEAEYKIQQYENKAALGEVIADFAHEVRNPLQSFVSGLQLMKKLAKADDPSLGSIEQMLDDCSRINDLMESVLSYSRQKVENFKEVNVEMLVRHLFNKMKPKFTRSNVSAMVNCKGDACSAYADQRSLEQIFVNIITNSYDAIKEEGGVISVQIAPNEADSHYLDVSISDTGPGIPPEIQEKIFEPFVTGKPKGTGLGLAITKRMVEAHKGRIELETYPGGTIFKVILPIEEISGDQA</sequence>
<dbReference type="Gene3D" id="3.30.565.10">
    <property type="entry name" value="Histidine kinase-like ATPase, C-terminal domain"/>
    <property type="match status" value="1"/>
</dbReference>
<dbReference type="CDD" id="cd00082">
    <property type="entry name" value="HisKA"/>
    <property type="match status" value="1"/>
</dbReference>
<evidence type="ECO:0000256" key="1">
    <source>
        <dbReference type="ARBA" id="ARBA00000085"/>
    </source>
</evidence>
<organism evidence="11 12">
    <name type="scientific">Pelolinea submarina</name>
    <dbReference type="NCBI Taxonomy" id="913107"/>
    <lineage>
        <taxon>Bacteria</taxon>
        <taxon>Bacillati</taxon>
        <taxon>Chloroflexota</taxon>
        <taxon>Anaerolineae</taxon>
        <taxon>Anaerolineales</taxon>
        <taxon>Anaerolineaceae</taxon>
        <taxon>Pelolinea</taxon>
    </lineage>
</organism>
<evidence type="ECO:0000256" key="7">
    <source>
        <dbReference type="ARBA" id="ARBA00022840"/>
    </source>
</evidence>
<keyword evidence="4" id="KW-0808">Transferase</keyword>